<keyword evidence="6" id="KW-0460">Magnesium</keyword>
<keyword evidence="2" id="KW-0548">Nucleotidyltransferase</keyword>
<keyword evidence="5" id="KW-0067">ATP-binding</keyword>
<evidence type="ECO:0000256" key="8">
    <source>
        <dbReference type="ARBA" id="ARBA00023118"/>
    </source>
</evidence>
<dbReference type="GO" id="GO:0046872">
    <property type="term" value="F:metal ion binding"/>
    <property type="evidence" value="ECO:0007669"/>
    <property type="project" value="UniProtKB-KW"/>
</dbReference>
<gene>
    <name evidence="10" type="ORF">GLOINDRAFT_24329</name>
</gene>
<dbReference type="GO" id="GO:0005524">
    <property type="term" value="F:ATP binding"/>
    <property type="evidence" value="ECO:0007669"/>
    <property type="project" value="UniProtKB-KW"/>
</dbReference>
<keyword evidence="3" id="KW-0479">Metal-binding</keyword>
<accession>U9UHG2</accession>
<feature type="domain" description="Cyclic GMP-AMP synthase DncV-like nucleotidyltransferase" evidence="9">
    <location>
        <begin position="19"/>
        <end position="59"/>
    </location>
</feature>
<dbReference type="EMBL" id="KE392266">
    <property type="protein sequence ID" value="ESA15031.1"/>
    <property type="molecule type" value="Genomic_DNA"/>
</dbReference>
<dbReference type="AlphaFoldDB" id="U9UHG2"/>
<protein>
    <recommendedName>
        <fullName evidence="9">Cyclic GMP-AMP synthase DncV-like nucleotidyltransferase domain-containing protein</fullName>
    </recommendedName>
</protein>
<evidence type="ECO:0000313" key="10">
    <source>
        <dbReference type="EMBL" id="ESA15031.1"/>
    </source>
</evidence>
<keyword evidence="1" id="KW-0808">Transferase</keyword>
<name>U9UHG2_RHIID</name>
<evidence type="ECO:0000256" key="1">
    <source>
        <dbReference type="ARBA" id="ARBA00022679"/>
    </source>
</evidence>
<dbReference type="GO" id="GO:0016779">
    <property type="term" value="F:nucleotidyltransferase activity"/>
    <property type="evidence" value="ECO:0007669"/>
    <property type="project" value="UniProtKB-KW"/>
</dbReference>
<evidence type="ECO:0000259" key="9">
    <source>
        <dbReference type="Pfam" id="PF21654"/>
    </source>
</evidence>
<reference evidence="10" key="1">
    <citation type="submission" date="2013-07" db="EMBL/GenBank/DDBJ databases">
        <title>The genome of an arbuscular mycorrhizal fungus provides insights into the evolution of the oldest plant symbiosis.</title>
        <authorList>
            <consortium name="DOE Joint Genome Institute"/>
            <person name="Tisserant E."/>
            <person name="Malbreil M."/>
            <person name="Kuo A."/>
            <person name="Kohler A."/>
            <person name="Symeonidi A."/>
            <person name="Balestrini R."/>
            <person name="Charron P."/>
            <person name="Duensing N."/>
            <person name="Frei-dit-Frey N."/>
            <person name="Gianinazzi-Pearson V."/>
            <person name="Gilbert B."/>
            <person name="Handa Y."/>
            <person name="Hijri M."/>
            <person name="Kaul R."/>
            <person name="Kawaguchi M."/>
            <person name="Krajinski F."/>
            <person name="Lammers P."/>
            <person name="Lapierre D."/>
            <person name="Masclaux F.G."/>
            <person name="Murat C."/>
            <person name="Morin E."/>
            <person name="Ndikumana S."/>
            <person name="Pagni M."/>
            <person name="Petitpierre D."/>
            <person name="Requena N."/>
            <person name="Rosikiewicz P."/>
            <person name="Riley R."/>
            <person name="Saito K."/>
            <person name="San Clemente H."/>
            <person name="Shapiro H."/>
            <person name="van Tuinen D."/>
            <person name="Becard G."/>
            <person name="Bonfante P."/>
            <person name="Paszkowski U."/>
            <person name="Shachar-Hill Y."/>
            <person name="Young J.P."/>
            <person name="Sanders I.R."/>
            <person name="Henrissat B."/>
            <person name="Rensing S.A."/>
            <person name="Grigoriev I.V."/>
            <person name="Corradi N."/>
            <person name="Roux C."/>
            <person name="Martin F."/>
        </authorList>
    </citation>
    <scope>NUCLEOTIDE SEQUENCE</scope>
    <source>
        <strain evidence="10">DAOM 197198</strain>
    </source>
</reference>
<dbReference type="Pfam" id="PF21654">
    <property type="entry name" value="DncV-like_NTFase"/>
    <property type="match status" value="1"/>
</dbReference>
<keyword evidence="8" id="KW-0051">Antiviral defense</keyword>
<organism evidence="10">
    <name type="scientific">Rhizophagus irregularis (strain DAOM 181602 / DAOM 197198 / MUCL 43194)</name>
    <name type="common">Arbuscular mycorrhizal fungus</name>
    <name type="synonym">Glomus intraradices</name>
    <dbReference type="NCBI Taxonomy" id="747089"/>
    <lineage>
        <taxon>Eukaryota</taxon>
        <taxon>Fungi</taxon>
        <taxon>Fungi incertae sedis</taxon>
        <taxon>Mucoromycota</taxon>
        <taxon>Glomeromycotina</taxon>
        <taxon>Glomeromycetes</taxon>
        <taxon>Glomerales</taxon>
        <taxon>Glomeraceae</taxon>
        <taxon>Rhizophagus</taxon>
    </lineage>
</organism>
<evidence type="ECO:0000256" key="5">
    <source>
        <dbReference type="ARBA" id="ARBA00022840"/>
    </source>
</evidence>
<dbReference type="GO" id="GO:0009117">
    <property type="term" value="P:nucleotide metabolic process"/>
    <property type="evidence" value="ECO:0007669"/>
    <property type="project" value="UniProtKB-KW"/>
</dbReference>
<evidence type="ECO:0000256" key="6">
    <source>
        <dbReference type="ARBA" id="ARBA00022842"/>
    </source>
</evidence>
<evidence type="ECO:0000256" key="2">
    <source>
        <dbReference type="ARBA" id="ARBA00022695"/>
    </source>
</evidence>
<keyword evidence="7" id="KW-0546">Nucleotide metabolism</keyword>
<dbReference type="InterPro" id="IPR048445">
    <property type="entry name" value="DncV-like_NTFase"/>
</dbReference>
<evidence type="ECO:0000256" key="4">
    <source>
        <dbReference type="ARBA" id="ARBA00022741"/>
    </source>
</evidence>
<dbReference type="HOGENOM" id="CLU_1563693_0_0_1"/>
<proteinExistence type="predicted"/>
<sequence>MIGEGSEAGIDAVDVKNDLHEAILEFCDFKKNASVPVETKDRCERVVFTNHFHIDLPLYYFDSIAGEAVLATANGWEHSDPKGFQDWFESAVDQDRRPYVRRMIKYLKSWAALKALSGKVKLLPSMAFTILVAEFVNMLSCSDDEMDFSNLALQVTNRLDYPHFNRHFPAS</sequence>
<evidence type="ECO:0000256" key="3">
    <source>
        <dbReference type="ARBA" id="ARBA00022723"/>
    </source>
</evidence>
<dbReference type="GO" id="GO:0051607">
    <property type="term" value="P:defense response to virus"/>
    <property type="evidence" value="ECO:0007669"/>
    <property type="project" value="UniProtKB-KW"/>
</dbReference>
<keyword evidence="4" id="KW-0547">Nucleotide-binding</keyword>
<evidence type="ECO:0000256" key="7">
    <source>
        <dbReference type="ARBA" id="ARBA00023080"/>
    </source>
</evidence>